<gene>
    <name evidence="1" type="ORF">CDO81_26930</name>
</gene>
<dbReference type="Proteomes" id="UP000197446">
    <property type="component" value="Unassembled WGS sequence"/>
</dbReference>
<proteinExistence type="predicted"/>
<dbReference type="AlphaFoldDB" id="A0A254MXK3"/>
<sequence length="214" mass="23785">MAAAPSSLDSAGMWKAWIVLCVSEARRMGLTPMETSKLHVILYLANTLADLFDVTRVRGRVLKRGDYPFFPDVQREVDRLAFAGVLVIEHVEFGAKGRMAAEYGLGSQGAAICDAMLMHSAEARRTARLLRELVSACFGKFMGARADIGRVDANYGDATVAPGEVVDFSEWSHENKNVEVARYLIDHLRQLRPDVQRDGVRLYCDYLDRAMAEA</sequence>
<evidence type="ECO:0000313" key="2">
    <source>
        <dbReference type="Proteomes" id="UP000197446"/>
    </source>
</evidence>
<accession>A0A254MXK3</accession>
<protein>
    <submittedName>
        <fullName evidence="1">Uncharacterized protein</fullName>
    </submittedName>
</protein>
<organism evidence="1 2">
    <name type="scientific">Roseateles puraquae</name>
    <dbReference type="NCBI Taxonomy" id="431059"/>
    <lineage>
        <taxon>Bacteria</taxon>
        <taxon>Pseudomonadati</taxon>
        <taxon>Pseudomonadota</taxon>
        <taxon>Betaproteobacteria</taxon>
        <taxon>Burkholderiales</taxon>
        <taxon>Sphaerotilaceae</taxon>
        <taxon>Roseateles</taxon>
    </lineage>
</organism>
<dbReference type="EMBL" id="NISI01000025">
    <property type="protein sequence ID" value="OWQ98079.1"/>
    <property type="molecule type" value="Genomic_DNA"/>
</dbReference>
<reference evidence="1 2" key="1">
    <citation type="journal article" date="2007" name="Int. J. Syst. Evol. Microbiol.">
        <title>Description of Pelomonas aquatica sp. nov. and Pelomonas puraquae sp. nov., isolated from industrial and haemodialysis water.</title>
        <authorList>
            <person name="Gomila M."/>
            <person name="Bowien B."/>
            <person name="Falsen E."/>
            <person name="Moore E.R."/>
            <person name="Lalucat J."/>
        </authorList>
    </citation>
    <scope>NUCLEOTIDE SEQUENCE [LARGE SCALE GENOMIC DNA]</scope>
    <source>
        <strain evidence="1 2">CCUG 52769</strain>
    </source>
</reference>
<name>A0A254MXK3_9BURK</name>
<evidence type="ECO:0000313" key="1">
    <source>
        <dbReference type="EMBL" id="OWQ98079.1"/>
    </source>
</evidence>
<comment type="caution">
    <text evidence="1">The sequence shown here is derived from an EMBL/GenBank/DDBJ whole genome shotgun (WGS) entry which is preliminary data.</text>
</comment>
<keyword evidence="2" id="KW-1185">Reference proteome</keyword>